<reference evidence="13 14" key="1">
    <citation type="submission" date="2019-06" db="EMBL/GenBank/DDBJ databases">
        <title>A chromosomal-level reference genome of Carpinus fangiana (Coryloideae, Betulaceae).</title>
        <authorList>
            <person name="Yang X."/>
            <person name="Wang Z."/>
            <person name="Zhang L."/>
            <person name="Hao G."/>
            <person name="Liu J."/>
            <person name="Yang Y."/>
        </authorList>
    </citation>
    <scope>NUCLEOTIDE SEQUENCE [LARGE SCALE GENOMIC DNA]</scope>
    <source>
        <strain evidence="13">Cfa_2016G</strain>
        <tissue evidence="13">Leaf</tissue>
    </source>
</reference>
<evidence type="ECO:0000313" key="13">
    <source>
        <dbReference type="EMBL" id="KAB8360960.1"/>
    </source>
</evidence>
<dbReference type="InterPro" id="IPR011707">
    <property type="entry name" value="Cu-oxidase-like_N"/>
</dbReference>
<feature type="domain" description="Plastocyanin-like" evidence="10">
    <location>
        <begin position="196"/>
        <end position="355"/>
    </location>
</feature>
<organism evidence="13 14">
    <name type="scientific">Carpinus fangiana</name>
    <dbReference type="NCBI Taxonomy" id="176857"/>
    <lineage>
        <taxon>Eukaryota</taxon>
        <taxon>Viridiplantae</taxon>
        <taxon>Streptophyta</taxon>
        <taxon>Embryophyta</taxon>
        <taxon>Tracheophyta</taxon>
        <taxon>Spermatophyta</taxon>
        <taxon>Magnoliopsida</taxon>
        <taxon>eudicotyledons</taxon>
        <taxon>Gunneridae</taxon>
        <taxon>Pentapetalae</taxon>
        <taxon>rosids</taxon>
        <taxon>fabids</taxon>
        <taxon>Fagales</taxon>
        <taxon>Betulaceae</taxon>
        <taxon>Carpinus</taxon>
    </lineage>
</organism>
<dbReference type="PROSITE" id="PS00080">
    <property type="entry name" value="MULTICOPPER_OXIDASE2"/>
    <property type="match status" value="1"/>
</dbReference>
<dbReference type="Pfam" id="PF07732">
    <property type="entry name" value="Cu-oxidase_3"/>
    <property type="match status" value="1"/>
</dbReference>
<dbReference type="EMBL" id="VIBQ01000017">
    <property type="protein sequence ID" value="KAB8360960.1"/>
    <property type="molecule type" value="Genomic_DNA"/>
</dbReference>
<dbReference type="OrthoDB" id="2121828at2759"/>
<keyword evidence="8" id="KW-0186">Copper</keyword>
<dbReference type="InterPro" id="IPR008972">
    <property type="entry name" value="Cupredoxin"/>
</dbReference>
<evidence type="ECO:0000259" key="11">
    <source>
        <dbReference type="Pfam" id="PF07731"/>
    </source>
</evidence>
<dbReference type="GO" id="GO:0016491">
    <property type="term" value="F:oxidoreductase activity"/>
    <property type="evidence" value="ECO:0007669"/>
    <property type="project" value="UniProtKB-KW"/>
</dbReference>
<keyword evidence="7" id="KW-0560">Oxidoreductase</keyword>
<accession>A0A5N6KZ63</accession>
<feature type="domain" description="Plastocyanin-like" evidence="11">
    <location>
        <begin position="432"/>
        <end position="550"/>
    </location>
</feature>
<evidence type="ECO:0008006" key="15">
    <source>
        <dbReference type="Google" id="ProtNLM"/>
    </source>
</evidence>
<comment type="caution">
    <text evidence="13">The sequence shown here is derived from an EMBL/GenBank/DDBJ whole genome shotgun (WGS) entry which is preliminary data.</text>
</comment>
<evidence type="ECO:0000259" key="12">
    <source>
        <dbReference type="Pfam" id="PF07732"/>
    </source>
</evidence>
<feature type="domain" description="Plastocyanin-like" evidence="12">
    <location>
        <begin position="92"/>
        <end position="147"/>
    </location>
</feature>
<comment type="similarity">
    <text evidence="3">Belongs to the multicopper oxidase family.</text>
</comment>
<name>A0A5N6KZ63_9ROSI</name>
<evidence type="ECO:0000313" key="14">
    <source>
        <dbReference type="Proteomes" id="UP000327013"/>
    </source>
</evidence>
<dbReference type="PANTHER" id="PTHR11709">
    <property type="entry name" value="MULTI-COPPER OXIDASE"/>
    <property type="match status" value="1"/>
</dbReference>
<evidence type="ECO:0000256" key="4">
    <source>
        <dbReference type="ARBA" id="ARBA00022525"/>
    </source>
</evidence>
<evidence type="ECO:0000256" key="5">
    <source>
        <dbReference type="ARBA" id="ARBA00022723"/>
    </source>
</evidence>
<evidence type="ECO:0000256" key="7">
    <source>
        <dbReference type="ARBA" id="ARBA00023002"/>
    </source>
</evidence>
<dbReference type="Proteomes" id="UP000327013">
    <property type="component" value="Unassembled WGS sequence"/>
</dbReference>
<comment type="subcellular location">
    <subcellularLocation>
        <location evidence="2">Secreted</location>
    </subcellularLocation>
</comment>
<dbReference type="GO" id="GO:0005576">
    <property type="term" value="C:extracellular region"/>
    <property type="evidence" value="ECO:0007669"/>
    <property type="project" value="UniProtKB-SubCell"/>
</dbReference>
<evidence type="ECO:0000259" key="10">
    <source>
        <dbReference type="Pfam" id="PF00394"/>
    </source>
</evidence>
<dbReference type="AlphaFoldDB" id="A0A5N6KZ63"/>
<evidence type="ECO:0000256" key="3">
    <source>
        <dbReference type="ARBA" id="ARBA00010609"/>
    </source>
</evidence>
<dbReference type="GO" id="GO:0005507">
    <property type="term" value="F:copper ion binding"/>
    <property type="evidence" value="ECO:0007669"/>
    <property type="project" value="InterPro"/>
</dbReference>
<dbReference type="InterPro" id="IPR001117">
    <property type="entry name" value="Cu-oxidase_2nd"/>
</dbReference>
<proteinExistence type="inferred from homology"/>
<comment type="cofactor">
    <cofactor evidence="1">
        <name>Cu cation</name>
        <dbReference type="ChEBI" id="CHEBI:23378"/>
    </cofactor>
</comment>
<evidence type="ECO:0000256" key="1">
    <source>
        <dbReference type="ARBA" id="ARBA00001935"/>
    </source>
</evidence>
<dbReference type="PANTHER" id="PTHR11709:SF145">
    <property type="entry name" value="LCC1"/>
    <property type="match status" value="1"/>
</dbReference>
<evidence type="ECO:0000256" key="2">
    <source>
        <dbReference type="ARBA" id="ARBA00004613"/>
    </source>
</evidence>
<dbReference type="Pfam" id="PF07731">
    <property type="entry name" value="Cu-oxidase_2"/>
    <property type="match status" value="1"/>
</dbReference>
<gene>
    <name evidence="13" type="ORF">FH972_024692</name>
</gene>
<sequence length="607" mass="67586">MALLPVLMPSVLGNVGFINNLLTSTGVLLSLLPQLLQNGGGQLGVLPSPVLPPFLGGPGHDTSPWGNRTANNTNYYEDAPSTGITRYYDLHVSRGRLAPDGYQKDVILINGQFPGPLLEANWGDYFQITVHNDIAVPEEGTALHWHGESFVYHFKADLYGSSWYHSHYSAQYTDGAYGPMVIYGPEHAQFDIDLGPVMLSDYYHKTYTDLMEDVMGRNAIQAQLTFADNTLIQGKMNFDCSTVNDGTPCQDDAGIAKFHFEEGKIHKLRLINPSSFAVMLISIDHHEMEVIANDFVPIVPYKTDLIVLAAGQRADVLVKAKPSIKTSNNAYWLRVRQPPLCALASQPFALAAIYYNKAKTNSHPISSPHTSFLEPKLINCANDPLGLTEPLYAITPPEPNVTVKIDITTAVNETSNSLYEMNGSSFRGNYNEPVLRLLQVGDTNYGQQSNIYDFGTNESVRIVVQNHVPFTHPMHIHGQNMFVLDEGVGAWDGKTSIRPSNPQRRDTQILQPNGYIVIQLMNDNPGVWPFHCHFAWHVSQGLYVNIIQKKDKVKPQTEIPEIIKQTCDEMRILVLFGRLGQPNPNHRRIALSGGEMDRTPSGYRVYT</sequence>
<keyword evidence="14" id="KW-1185">Reference proteome</keyword>
<evidence type="ECO:0000256" key="9">
    <source>
        <dbReference type="ARBA" id="ARBA00023180"/>
    </source>
</evidence>
<evidence type="ECO:0000256" key="8">
    <source>
        <dbReference type="ARBA" id="ARBA00023008"/>
    </source>
</evidence>
<dbReference type="Gene3D" id="2.60.40.420">
    <property type="entry name" value="Cupredoxins - blue copper proteins"/>
    <property type="match status" value="4"/>
</dbReference>
<dbReference type="Pfam" id="PF00394">
    <property type="entry name" value="Cu-oxidase"/>
    <property type="match status" value="1"/>
</dbReference>
<keyword evidence="6" id="KW-0677">Repeat</keyword>
<dbReference type="InterPro" id="IPR002355">
    <property type="entry name" value="Cu_oxidase_Cu_BS"/>
</dbReference>
<evidence type="ECO:0000256" key="6">
    <source>
        <dbReference type="ARBA" id="ARBA00022737"/>
    </source>
</evidence>
<protein>
    <recommendedName>
        <fullName evidence="15">Laccase</fullName>
    </recommendedName>
</protein>
<keyword evidence="9" id="KW-0325">Glycoprotein</keyword>
<dbReference type="SUPFAM" id="SSF49503">
    <property type="entry name" value="Cupredoxins"/>
    <property type="match status" value="3"/>
</dbReference>
<dbReference type="InterPro" id="IPR045087">
    <property type="entry name" value="Cu-oxidase_fam"/>
</dbReference>
<dbReference type="InterPro" id="IPR011706">
    <property type="entry name" value="Cu-oxidase_C"/>
</dbReference>
<keyword evidence="4" id="KW-0964">Secreted</keyword>
<dbReference type="CDD" id="cd13901">
    <property type="entry name" value="CuRO_3_MaLCC_like"/>
    <property type="match status" value="1"/>
</dbReference>
<keyword evidence="5" id="KW-0479">Metal-binding</keyword>